<evidence type="ECO:0000256" key="2">
    <source>
        <dbReference type="ARBA" id="ARBA00000625"/>
    </source>
</evidence>
<comment type="catalytic activity">
    <reaction evidence="3">
        <text>2 a mycocerosyl-[mycocerosic acid synthase] + a phthiodiolone = a dimycocerosyl phthiodiolone + 2 holo-[mycocerosic acid synthase].</text>
        <dbReference type="EC" id="2.3.1.282"/>
    </reaction>
</comment>
<comment type="similarity">
    <text evidence="4">Belongs to the acyltransferase PapA5 family.</text>
</comment>
<dbReference type="SUPFAM" id="SSF52777">
    <property type="entry name" value="CoA-dependent acyltransferases"/>
    <property type="match status" value="2"/>
</dbReference>
<keyword evidence="7" id="KW-0808">Transferase</keyword>
<comment type="caution">
    <text evidence="13">The sequence shown here is derived from an EMBL/GenBank/DDBJ whole genome shotgun (WGS) entry which is preliminary data.</text>
</comment>
<dbReference type="PANTHER" id="PTHR28037:SF1">
    <property type="entry name" value="ALCOHOL O-ACETYLTRANSFERASE 1-RELATED"/>
    <property type="match status" value="1"/>
</dbReference>
<protein>
    <recommendedName>
        <fullName evidence="6">Phthiocerol/phthiodiolone dimycocerosyl transferase</fullName>
        <ecNumber evidence="5">2.3.1.282</ecNumber>
    </recommendedName>
    <alternativeName>
        <fullName evidence="11">Acyltransferase PapA5</fullName>
    </alternativeName>
    <alternativeName>
        <fullName evidence="9">Phthiocerol/phthiodiolone O-acyltransferase</fullName>
    </alternativeName>
    <alternativeName>
        <fullName evidence="10">Polyketide synthase-associated protein A5</fullName>
    </alternativeName>
</protein>
<dbReference type="InterPro" id="IPR023213">
    <property type="entry name" value="CAT-like_dom_sf"/>
</dbReference>
<dbReference type="Gene3D" id="3.30.559.10">
    <property type="entry name" value="Chloramphenicol acetyltransferase-like domain"/>
    <property type="match status" value="1"/>
</dbReference>
<evidence type="ECO:0000256" key="10">
    <source>
        <dbReference type="ARBA" id="ARBA00032317"/>
    </source>
</evidence>
<name>A0A4V3JBE2_9LEPT</name>
<dbReference type="AlphaFoldDB" id="A0A4V3JBE2"/>
<evidence type="ECO:0000313" key="13">
    <source>
        <dbReference type="EMBL" id="TGK01639.1"/>
    </source>
</evidence>
<dbReference type="OrthoDB" id="344398at2"/>
<evidence type="ECO:0000256" key="5">
    <source>
        <dbReference type="ARBA" id="ARBA00012866"/>
    </source>
</evidence>
<dbReference type="EC" id="2.3.1.282" evidence="5"/>
<reference evidence="13" key="1">
    <citation type="journal article" date="2019" name="PLoS Negl. Trop. Dis.">
        <title>Revisiting the worldwide diversity of Leptospira species in the environment.</title>
        <authorList>
            <person name="Vincent A.T."/>
            <person name="Schiettekatte O."/>
            <person name="Bourhy P."/>
            <person name="Veyrier F.J."/>
            <person name="Picardeau M."/>
        </authorList>
    </citation>
    <scope>NUCLEOTIDE SEQUENCE [LARGE SCALE GENOMIC DNA]</scope>
    <source>
        <strain evidence="13">SSS9</strain>
    </source>
</reference>
<comment type="catalytic activity">
    <reaction evidence="2">
        <text>2 a mycocerosyl-[mycocerosic acid synthase] + a phenolphthiocerol = a dimycocerosyl phenolphthiocerol + 2 holo-[mycocerosic acid synthase].</text>
        <dbReference type="EC" id="2.3.1.282"/>
    </reaction>
</comment>
<gene>
    <name evidence="13" type="ORF">EHO59_11020</name>
</gene>
<dbReference type="Proteomes" id="UP000297453">
    <property type="component" value="Unassembled WGS sequence"/>
</dbReference>
<evidence type="ECO:0000256" key="8">
    <source>
        <dbReference type="ARBA" id="ARBA00023315"/>
    </source>
</evidence>
<evidence type="ECO:0000259" key="12">
    <source>
        <dbReference type="Pfam" id="PF16911"/>
    </source>
</evidence>
<evidence type="ECO:0000313" key="14">
    <source>
        <dbReference type="Proteomes" id="UP000297453"/>
    </source>
</evidence>
<dbReference type="EMBL" id="RQEP01000016">
    <property type="protein sequence ID" value="TGK01639.1"/>
    <property type="molecule type" value="Genomic_DNA"/>
</dbReference>
<comment type="catalytic activity">
    <reaction evidence="1">
        <text>2 a mycocerosyl-[mycocerosic acid synthase] + a phthiocerol = a dimycocerosyl phthiocerol + 2 holo-[mycocerosic acid synthase].</text>
        <dbReference type="EC" id="2.3.1.282"/>
    </reaction>
</comment>
<keyword evidence="14" id="KW-1185">Reference proteome</keyword>
<dbReference type="Gene3D" id="3.30.559.30">
    <property type="entry name" value="Nonribosomal peptide synthetase, condensation domain"/>
    <property type="match status" value="1"/>
</dbReference>
<proteinExistence type="inferred from homology"/>
<evidence type="ECO:0000256" key="3">
    <source>
        <dbReference type="ARBA" id="ARBA00001907"/>
    </source>
</evidence>
<evidence type="ECO:0000256" key="6">
    <source>
        <dbReference type="ARBA" id="ARBA00013449"/>
    </source>
</evidence>
<dbReference type="PANTHER" id="PTHR28037">
    <property type="entry name" value="ALCOHOL O-ACETYLTRANSFERASE 1-RELATED"/>
    <property type="match status" value="1"/>
</dbReference>
<dbReference type="InterPro" id="IPR031641">
    <property type="entry name" value="PapA_C"/>
</dbReference>
<feature type="domain" description="Phthiocerol/phthiodiolone dimycocerosyl transferase C-terminal" evidence="12">
    <location>
        <begin position="210"/>
        <end position="400"/>
    </location>
</feature>
<dbReference type="InterPro" id="IPR052058">
    <property type="entry name" value="Alcohol_O-acetyltransferase"/>
</dbReference>
<accession>A0A4V3JBE2</accession>
<evidence type="ECO:0000256" key="7">
    <source>
        <dbReference type="ARBA" id="ARBA00022679"/>
    </source>
</evidence>
<evidence type="ECO:0000256" key="11">
    <source>
        <dbReference type="ARBA" id="ARBA00033407"/>
    </source>
</evidence>
<organism evidence="13 14">
    <name type="scientific">Leptospira semungkisensis</name>
    <dbReference type="NCBI Taxonomy" id="2484985"/>
    <lineage>
        <taxon>Bacteria</taxon>
        <taxon>Pseudomonadati</taxon>
        <taxon>Spirochaetota</taxon>
        <taxon>Spirochaetia</taxon>
        <taxon>Leptospirales</taxon>
        <taxon>Leptospiraceae</taxon>
        <taxon>Leptospira</taxon>
    </lineage>
</organism>
<dbReference type="GO" id="GO:0016746">
    <property type="term" value="F:acyltransferase activity"/>
    <property type="evidence" value="ECO:0007669"/>
    <property type="project" value="UniProtKB-KW"/>
</dbReference>
<sequence>MQNLQEPERLKTNFLRSLDQAEANFWLYDRSSSMNFSVMLEGEGNFSEEQFRKGLDYVQSKHVLAKAQILKQVGEDSHLYFARSEKKIPIQKEKYSSDWKTKLAKETIRLFSLEDSPLIRAILYESEGSKFALGIIFHHSMSDGRSGCHFLLDVVKASFSEEEVGVPTEPIEFSSLMDLYPAEELYKSDKKSDKPLSVPQFQRKNGEADPQIVSLSIEEDKLTSLIQNVKQKGMSVHGFLGAVQITAFSKFFPKHQEGVLYLSTPVDLRPYLSHTVPDSALGLYISLFTTIVDLRDSFQEKAMTVIKDIKARLAKREGRAFYELLPPPEQFLEREDGMRVFNSLMIRNPQSSVISNVGIIPDLNIEGLKVKELSFTVHPALTQKLFTTVTTFENKMTINMNFDRSRWKTEDMDLFVSSFEDALYKNSGLNR</sequence>
<evidence type="ECO:0000256" key="1">
    <source>
        <dbReference type="ARBA" id="ARBA00000026"/>
    </source>
</evidence>
<evidence type="ECO:0000256" key="9">
    <source>
        <dbReference type="ARBA" id="ARBA00030465"/>
    </source>
</evidence>
<keyword evidence="8" id="KW-0012">Acyltransferase</keyword>
<dbReference type="Pfam" id="PF16911">
    <property type="entry name" value="PapA_C"/>
    <property type="match status" value="1"/>
</dbReference>
<evidence type="ECO:0000256" key="4">
    <source>
        <dbReference type="ARBA" id="ARBA00006558"/>
    </source>
</evidence>